<sequence>MLVFCLVVLGRTALAQDASNYTPLRGEPFFLLADAGFGSKDEAKVRLEVPGRDMARMNLEAYSGADIVVYRVPAPLEFLKKQRNLHRVQVEGNYQGEGLANTLRYLWDSWWKQSRLIWRKLFSVDARKAVTAEQPKLATSEAIRRPTVFQNNPQYKPLKGFEMVDSFRYPIWQAKPIEPPKGVELAGSSSEFIKTGPGNLMIPIGKRKPGLYLVEAIIGEHRATTLVFVSDTVAVTKVSAGQMLVWSTRRDNSAAVPGTNLVWTDGTGVLQSGATGADGVASLERSSPEHTYVLGEDKQGGVFVSENFYYDSEIYNTKLYAVTDRPLYRPGDEVNVKFLGREFTSARASRPAAAAPIGLTVYDPNGTPLLTQTLQLSPETGSETRFQLPEQASAGGYELRFTYQGGTYGAAFRVAEYIKPHFEISVQPAQPEFKTGEKVTGTIALRYADGKPVKNATLTLSLRGQQNTLVEGELRYSGLFPVSLQTEELKTDGSGNAEFSLPPAADPSRYILTVLATDGAAYRVKATRELLIARSATTYQLKAPRQFSDPGQTVRFALTAQGQGGTAARPVRWEMVQLETQKKTDGPFNPTATSWDVRFPGSGSYQLNLRDERGNLVAATSHWVSGAGIKTTPGSIEIVLDRASYRPGETAEALVTFSGPADQALLTLERDKVEHHGLLQGGAPWFQAARVAPNQWRVRIPVQEEHGPNITFSVAHVRNGEFVFENAGLQVIEPRIALAFATDKQVYQPGEKVTLDVTASLDGKPVSTLVALGVVDEMIYVLQPEIAPDIADFFYHARRNNVRTTASLSFISYDMAQGRTSGVPARHNYNERGVKVLERPRRDNVDTALWAPALHTDAAGRARVTFTMPDALTRWRITGRAMDTQGRVGQRTAWLRSDKAFYAKWTAPGWMRAGDAPRTSVAVFNQSGTKQALEVALTGAGGTKTAKLDAAPGINYVEFTPPGAGVLRLEVRQGGKVVDALDTALQVQPAAWNSPRAQTVPLAGAATPIKLPADARNVRVSFAQGAASHFARIADDLIDYPYGGVEQTASRIIPLTMAAGALPPDAAGLRDRLLANLQNQRLRLVSMAGPDAVFGWWGNGTQDSALMTAYAYFADWYAARALKIELPPEHWDNLLKVYGDIGVKDSIGHRALVLWMAHEMGLPTKTLASGLVDDVTRALPQPKAGQPGAGSLLLGADDGASQALALGLVAVVANANGIVPTPPLQEQFALAWKALRDTPAPVAQALLVLAGEAPASQLDAVLASVRADAPTLDRALTLLWLQKKLGGDPFGKAPALAPQGPWRKVETAAGQALWRWMDPKALPSELQLAAAAPAGTVAVLQYDSRAAETAALPVTVERRILRMKRVKAGYETEPVKAGEALRTDELYLDEIRLKPAAGGRHRYGLVEVPLPPGANVEPTTWGILLALSQPQPLERARQVDRPDGYAVPVDPLDGEVVVRHLLRFAQKGSYVLPPARYHHVYQPEQKAFEAGGKTRTLKVE</sequence>
<reference evidence="4 7" key="3">
    <citation type="submission" date="2019-12" db="EMBL/GenBank/DDBJ databases">
        <title>Draft Genome Sequences of Six Type Strains of the Genus Massilia.</title>
        <authorList>
            <person name="Miess H."/>
            <person name="Frediansyah A."/>
            <person name="Goeker M."/>
            <person name="Gross H."/>
        </authorList>
    </citation>
    <scope>NUCLEOTIDE SEQUENCE [LARGE SCALE GENOMIC DNA]</scope>
    <source>
        <strain evidence="4 7">DSM 26639</strain>
    </source>
</reference>
<dbReference type="InterPro" id="IPR051802">
    <property type="entry name" value="YfhM-like"/>
</dbReference>
<evidence type="ECO:0000259" key="3">
    <source>
        <dbReference type="SMART" id="SM01360"/>
    </source>
</evidence>
<feature type="domain" description="Alpha-2-macroglobulin bait region" evidence="2">
    <location>
        <begin position="636"/>
        <end position="782"/>
    </location>
</feature>
<evidence type="ECO:0000313" key="4">
    <source>
        <dbReference type="EMBL" id="QGZ41863.1"/>
    </source>
</evidence>
<dbReference type="SMART" id="SM01359">
    <property type="entry name" value="A2M_N_2"/>
    <property type="match status" value="1"/>
</dbReference>
<dbReference type="Gene3D" id="1.50.10.20">
    <property type="match status" value="1"/>
</dbReference>
<dbReference type="SUPFAM" id="SSF48239">
    <property type="entry name" value="Terpenoid cyclases/Protein prenyltransferases"/>
    <property type="match status" value="1"/>
</dbReference>
<dbReference type="RefSeq" id="WP_145878790.1">
    <property type="nucleotide sequence ID" value="NZ_CP046904.1"/>
</dbReference>
<gene>
    <name evidence="4" type="ORF">GO485_24280</name>
    <name evidence="5" type="ORF">IP92_04211</name>
</gene>
<dbReference type="Gene3D" id="2.60.40.1930">
    <property type="match status" value="1"/>
</dbReference>
<dbReference type="Proteomes" id="UP000315112">
    <property type="component" value="Unassembled WGS sequence"/>
</dbReference>
<dbReference type="PANTHER" id="PTHR40094">
    <property type="entry name" value="ALPHA-2-MACROGLOBULIN HOMOLOG"/>
    <property type="match status" value="1"/>
</dbReference>
<evidence type="ECO:0000259" key="2">
    <source>
        <dbReference type="SMART" id="SM01359"/>
    </source>
</evidence>
<protein>
    <submittedName>
        <fullName evidence="4">Alpha-2-macroglobulin family protein</fullName>
    </submittedName>
</protein>
<evidence type="ECO:0000313" key="6">
    <source>
        <dbReference type="Proteomes" id="UP000315112"/>
    </source>
</evidence>
<dbReference type="InterPro" id="IPR013783">
    <property type="entry name" value="Ig-like_fold"/>
</dbReference>
<dbReference type="SMART" id="SM01419">
    <property type="entry name" value="Thiol-ester_cl"/>
    <property type="match status" value="1"/>
</dbReference>
<dbReference type="Proteomes" id="UP000437862">
    <property type="component" value="Chromosome"/>
</dbReference>
<dbReference type="Pfam" id="PF01835">
    <property type="entry name" value="MG2"/>
    <property type="match status" value="1"/>
</dbReference>
<dbReference type="EMBL" id="VLKW01000009">
    <property type="protein sequence ID" value="TWI44266.1"/>
    <property type="molecule type" value="Genomic_DNA"/>
</dbReference>
<dbReference type="Pfam" id="PF07703">
    <property type="entry name" value="A2M_BRD"/>
    <property type="match status" value="1"/>
</dbReference>
<evidence type="ECO:0000313" key="7">
    <source>
        <dbReference type="Proteomes" id="UP000437862"/>
    </source>
</evidence>
<keyword evidence="7" id="KW-1185">Reference proteome</keyword>
<dbReference type="InterPro" id="IPR008930">
    <property type="entry name" value="Terpenoid_cyclase/PrenylTrfase"/>
</dbReference>
<feature type="domain" description="Alpha-2-macroglobulin" evidence="3">
    <location>
        <begin position="847"/>
        <end position="937"/>
    </location>
</feature>
<dbReference type="SMART" id="SM01360">
    <property type="entry name" value="A2M"/>
    <property type="match status" value="1"/>
</dbReference>
<dbReference type="InterPro" id="IPR001599">
    <property type="entry name" value="Macroglobln_a2"/>
</dbReference>
<dbReference type="PANTHER" id="PTHR40094:SF1">
    <property type="entry name" value="UBIQUITIN DOMAIN-CONTAINING PROTEIN"/>
    <property type="match status" value="1"/>
</dbReference>
<accession>A0A562PJS5</accession>
<organism evidence="5 6">
    <name type="scientific">Pseudoduganella flava</name>
    <dbReference type="NCBI Taxonomy" id="871742"/>
    <lineage>
        <taxon>Bacteria</taxon>
        <taxon>Pseudomonadati</taxon>
        <taxon>Pseudomonadota</taxon>
        <taxon>Betaproteobacteria</taxon>
        <taxon>Burkholderiales</taxon>
        <taxon>Oxalobacteraceae</taxon>
        <taxon>Telluria group</taxon>
        <taxon>Pseudoduganella</taxon>
    </lineage>
</organism>
<name>A0A562PJS5_9BURK</name>
<evidence type="ECO:0000313" key="5">
    <source>
        <dbReference type="EMBL" id="TWI44266.1"/>
    </source>
</evidence>
<reference evidence="5" key="2">
    <citation type="submission" date="2019-07" db="EMBL/GenBank/DDBJ databases">
        <authorList>
            <person name="Whitman W."/>
            <person name="Huntemann M."/>
            <person name="Clum A."/>
            <person name="Pillay M."/>
            <person name="Palaniappan K."/>
            <person name="Varghese N."/>
            <person name="Mikhailova N."/>
            <person name="Stamatis D."/>
            <person name="Reddy T."/>
            <person name="Daum C."/>
            <person name="Shapiro N."/>
            <person name="Ivanova N."/>
            <person name="Kyrpides N."/>
            <person name="Woyke T."/>
        </authorList>
    </citation>
    <scope>NUCLEOTIDE SEQUENCE</scope>
    <source>
        <strain evidence="5">CGMCC 1.10685</strain>
    </source>
</reference>
<dbReference type="OrthoDB" id="9767116at2"/>
<dbReference type="InterPro" id="IPR011625">
    <property type="entry name" value="A2M_N_BRD"/>
</dbReference>
<dbReference type="Pfam" id="PF00207">
    <property type="entry name" value="A2M"/>
    <property type="match status" value="1"/>
</dbReference>
<dbReference type="GO" id="GO:0004866">
    <property type="term" value="F:endopeptidase inhibitor activity"/>
    <property type="evidence" value="ECO:0007669"/>
    <property type="project" value="InterPro"/>
</dbReference>
<comment type="similarity">
    <text evidence="1">Belongs to the protease inhibitor I39 (alpha-2-macroglobulin) family. Bacterial alpha-2-macroglobulin subfamily.</text>
</comment>
<dbReference type="EMBL" id="CP046904">
    <property type="protein sequence ID" value="QGZ41863.1"/>
    <property type="molecule type" value="Genomic_DNA"/>
</dbReference>
<proteinExistence type="inferred from homology"/>
<dbReference type="InterPro" id="IPR002890">
    <property type="entry name" value="MG2"/>
</dbReference>
<reference evidence="5 6" key="1">
    <citation type="journal article" date="2015" name="Stand. Genomic Sci.">
        <title>Genomic Encyclopedia of Bacterial and Archaeal Type Strains, Phase III: the genomes of soil and plant-associated and newly described type strains.</title>
        <authorList>
            <person name="Whitman W.B."/>
            <person name="Woyke T."/>
            <person name="Klenk H.P."/>
            <person name="Zhou Y."/>
            <person name="Lilburn T.G."/>
            <person name="Beck B.J."/>
            <person name="De Vos P."/>
            <person name="Vandamme P."/>
            <person name="Eisen J.A."/>
            <person name="Garrity G."/>
            <person name="Hugenholtz P."/>
            <person name="Kyrpides N.C."/>
        </authorList>
    </citation>
    <scope>NUCLEOTIDE SEQUENCE [LARGE SCALE GENOMIC DNA]</scope>
    <source>
        <strain evidence="5 6">CGMCC 1.10685</strain>
    </source>
</reference>
<dbReference type="InterPro" id="IPR047565">
    <property type="entry name" value="Alpha-macroglob_thiol-ester_cl"/>
</dbReference>
<evidence type="ECO:0000256" key="1">
    <source>
        <dbReference type="ARBA" id="ARBA00010556"/>
    </source>
</evidence>
<dbReference type="Gene3D" id="2.60.40.10">
    <property type="entry name" value="Immunoglobulins"/>
    <property type="match status" value="1"/>
</dbReference>